<feature type="transmembrane region" description="Helical" evidence="14">
    <location>
        <begin position="49"/>
        <end position="70"/>
    </location>
</feature>
<evidence type="ECO:0000313" key="15">
    <source>
        <dbReference type="EMBL" id="MYD91581.1"/>
    </source>
</evidence>
<evidence type="ECO:0000256" key="3">
    <source>
        <dbReference type="ARBA" id="ARBA00012292"/>
    </source>
</evidence>
<evidence type="ECO:0000256" key="4">
    <source>
        <dbReference type="ARBA" id="ARBA00022475"/>
    </source>
</evidence>
<dbReference type="UniPathway" id="UPA00834">
    <property type="reaction ID" value="UER00712"/>
</dbReference>
<evidence type="ECO:0000256" key="7">
    <source>
        <dbReference type="ARBA" id="ARBA00022989"/>
    </source>
</evidence>
<dbReference type="Pfam" id="PF01040">
    <property type="entry name" value="UbiA"/>
    <property type="match status" value="1"/>
</dbReference>
<feature type="transmembrane region" description="Helical" evidence="14">
    <location>
        <begin position="215"/>
        <end position="235"/>
    </location>
</feature>
<keyword evidence="5 14" id="KW-0808">Transferase</keyword>
<evidence type="ECO:0000256" key="9">
    <source>
        <dbReference type="ARBA" id="ARBA00023136"/>
    </source>
</evidence>
<evidence type="ECO:0000256" key="8">
    <source>
        <dbReference type="ARBA" id="ARBA00023133"/>
    </source>
</evidence>
<keyword evidence="9 14" id="KW-0472">Membrane</keyword>
<comment type="catalytic activity">
    <reaction evidence="13 14">
        <text>heme b + (2E,6E)-farnesyl diphosphate + H2O = Fe(II)-heme o + diphosphate</text>
        <dbReference type="Rhea" id="RHEA:28070"/>
        <dbReference type="ChEBI" id="CHEBI:15377"/>
        <dbReference type="ChEBI" id="CHEBI:33019"/>
        <dbReference type="ChEBI" id="CHEBI:60344"/>
        <dbReference type="ChEBI" id="CHEBI:60530"/>
        <dbReference type="ChEBI" id="CHEBI:175763"/>
        <dbReference type="EC" id="2.5.1.141"/>
    </reaction>
</comment>
<dbReference type="GO" id="GO:0048034">
    <property type="term" value="P:heme O biosynthetic process"/>
    <property type="evidence" value="ECO:0007669"/>
    <property type="project" value="UniProtKB-UniRule"/>
</dbReference>
<comment type="miscellaneous">
    <text evidence="14">Carbon 2 of the heme B porphyrin ring is defined according to the Fischer nomenclature.</text>
</comment>
<dbReference type="Gene3D" id="1.10.357.140">
    <property type="entry name" value="UbiA prenyltransferase"/>
    <property type="match status" value="1"/>
</dbReference>
<dbReference type="AlphaFoldDB" id="A0A6B1DW49"/>
<dbReference type="NCBIfam" id="TIGR01473">
    <property type="entry name" value="cyoE_ctaB"/>
    <property type="match status" value="1"/>
</dbReference>
<dbReference type="GO" id="GO:0008495">
    <property type="term" value="F:protoheme IX farnesyltransferase activity"/>
    <property type="evidence" value="ECO:0007669"/>
    <property type="project" value="UniProtKB-UniRule"/>
</dbReference>
<comment type="subcellular location">
    <subcellularLocation>
        <location evidence="1 14">Cell membrane</location>
        <topology evidence="1 14">Multi-pass membrane protein</topology>
    </subcellularLocation>
</comment>
<proteinExistence type="inferred from homology"/>
<dbReference type="InterPro" id="IPR044878">
    <property type="entry name" value="UbiA_sf"/>
</dbReference>
<evidence type="ECO:0000256" key="13">
    <source>
        <dbReference type="ARBA" id="ARBA00047690"/>
    </source>
</evidence>
<comment type="function">
    <text evidence="14">Converts heme B (protoheme IX) to heme O by substitution of the vinyl group on carbon 2 of heme B porphyrin ring with a hydroxyethyl farnesyl side group.</text>
</comment>
<feature type="transmembrane region" description="Helical" evidence="14">
    <location>
        <begin position="170"/>
        <end position="194"/>
    </location>
</feature>
<keyword evidence="4 14" id="KW-1003">Cell membrane</keyword>
<dbReference type="HAMAP" id="MF_00154">
    <property type="entry name" value="CyoE_CtaB"/>
    <property type="match status" value="1"/>
</dbReference>
<keyword evidence="6 14" id="KW-0812">Transmembrane</keyword>
<comment type="pathway">
    <text evidence="2 14">Porphyrin-containing compound metabolism; heme O biosynthesis; heme O from protoheme: step 1/1.</text>
</comment>
<dbReference type="NCBIfam" id="NF003349">
    <property type="entry name" value="PRK04375.1-2"/>
    <property type="match status" value="1"/>
</dbReference>
<gene>
    <name evidence="14" type="primary">ctaB</name>
    <name evidence="15" type="ORF">F4Y08_14835</name>
</gene>
<feature type="transmembrane region" description="Helical" evidence="14">
    <location>
        <begin position="279"/>
        <end position="296"/>
    </location>
</feature>
<dbReference type="GO" id="GO:0005886">
    <property type="term" value="C:plasma membrane"/>
    <property type="evidence" value="ECO:0007669"/>
    <property type="project" value="UniProtKB-SubCell"/>
</dbReference>
<dbReference type="InterPro" id="IPR000537">
    <property type="entry name" value="UbiA_prenyltransferase"/>
</dbReference>
<evidence type="ECO:0000256" key="2">
    <source>
        <dbReference type="ARBA" id="ARBA00004919"/>
    </source>
</evidence>
<evidence type="ECO:0000256" key="14">
    <source>
        <dbReference type="HAMAP-Rule" id="MF_00154"/>
    </source>
</evidence>
<protein>
    <recommendedName>
        <fullName evidence="11 14">Protoheme IX farnesyltransferase</fullName>
        <ecNumber evidence="3 14">2.5.1.141</ecNumber>
    </recommendedName>
    <alternativeName>
        <fullName evidence="12 14">Heme B farnesyltransferase</fullName>
    </alternativeName>
    <alternativeName>
        <fullName evidence="10 14">Heme O synthase</fullName>
    </alternativeName>
</protein>
<sequence>MSTSLPAAPPSIWREYLALTKPKVVTLLLFTAVGAMFVAVGGLPNPWALLGVLVGGYMSTGGAGVFNMILDRDIDAGMRRTKRRPLVTGSISVPQAAVFGGLLSAGSFVVLLLTTNLLTALLAWAGLLFYVLVYTAWLKRTTWQNIVIGGAAGAVLPLLGWAAVTDSLPWMAWILFLLIFMWTPVHFWALAFLVSDQYAAVGVPMAPAVIGTQRTLRQMMLYTVLTVLTTLAPFVLREAGWSYLGAVVLLNGLLVVKVVQLYAKTAPSWEVARPDALSVYKFSMLYLALVFVALALDRGLPFLP</sequence>
<name>A0A6B1DW49_9CHLR</name>
<evidence type="ECO:0000256" key="6">
    <source>
        <dbReference type="ARBA" id="ARBA00022692"/>
    </source>
</evidence>
<comment type="similarity">
    <text evidence="14">Belongs to the UbiA prenyltransferase family. Protoheme IX farnesyltransferase subfamily.</text>
</comment>
<feature type="transmembrane region" description="Helical" evidence="14">
    <location>
        <begin position="24"/>
        <end position="43"/>
    </location>
</feature>
<evidence type="ECO:0000256" key="12">
    <source>
        <dbReference type="ARBA" id="ARBA00042475"/>
    </source>
</evidence>
<dbReference type="InterPro" id="IPR030470">
    <property type="entry name" value="UbiA_prenylTrfase_CS"/>
</dbReference>
<feature type="transmembrane region" description="Helical" evidence="14">
    <location>
        <begin position="145"/>
        <end position="164"/>
    </location>
</feature>
<dbReference type="PROSITE" id="PS00943">
    <property type="entry name" value="UBIA"/>
    <property type="match status" value="1"/>
</dbReference>
<reference evidence="15" key="1">
    <citation type="submission" date="2019-09" db="EMBL/GenBank/DDBJ databases">
        <title>Characterisation of the sponge microbiome using genome-centric metagenomics.</title>
        <authorList>
            <person name="Engelberts J.P."/>
            <person name="Robbins S.J."/>
            <person name="De Goeij J.M."/>
            <person name="Aranda M."/>
            <person name="Bell S.C."/>
            <person name="Webster N.S."/>
        </authorList>
    </citation>
    <scope>NUCLEOTIDE SEQUENCE</scope>
    <source>
        <strain evidence="15">SB0662_bin_9</strain>
    </source>
</reference>
<evidence type="ECO:0000256" key="1">
    <source>
        <dbReference type="ARBA" id="ARBA00004651"/>
    </source>
</evidence>
<dbReference type="PANTHER" id="PTHR43448">
    <property type="entry name" value="PROTOHEME IX FARNESYLTRANSFERASE, MITOCHONDRIAL"/>
    <property type="match status" value="1"/>
</dbReference>
<organism evidence="15">
    <name type="scientific">Caldilineaceae bacterium SB0662_bin_9</name>
    <dbReference type="NCBI Taxonomy" id="2605258"/>
    <lineage>
        <taxon>Bacteria</taxon>
        <taxon>Bacillati</taxon>
        <taxon>Chloroflexota</taxon>
        <taxon>Caldilineae</taxon>
        <taxon>Caldilineales</taxon>
        <taxon>Caldilineaceae</taxon>
    </lineage>
</organism>
<dbReference type="EMBL" id="VXPY01000103">
    <property type="protein sequence ID" value="MYD91581.1"/>
    <property type="molecule type" value="Genomic_DNA"/>
</dbReference>
<dbReference type="CDD" id="cd13957">
    <property type="entry name" value="PT_UbiA_Cox10"/>
    <property type="match status" value="1"/>
</dbReference>
<feature type="transmembrane region" description="Helical" evidence="14">
    <location>
        <begin position="241"/>
        <end position="259"/>
    </location>
</feature>
<keyword evidence="7 14" id="KW-1133">Transmembrane helix</keyword>
<feature type="transmembrane region" description="Helical" evidence="14">
    <location>
        <begin position="117"/>
        <end position="138"/>
    </location>
</feature>
<keyword evidence="8 14" id="KW-0350">Heme biosynthesis</keyword>
<evidence type="ECO:0000256" key="11">
    <source>
        <dbReference type="ARBA" id="ARBA00040810"/>
    </source>
</evidence>
<dbReference type="PANTHER" id="PTHR43448:SF7">
    <property type="entry name" value="4-HYDROXYBENZOATE SOLANESYLTRANSFERASE"/>
    <property type="match status" value="1"/>
</dbReference>
<evidence type="ECO:0000256" key="5">
    <source>
        <dbReference type="ARBA" id="ARBA00022679"/>
    </source>
</evidence>
<feature type="transmembrane region" description="Helical" evidence="14">
    <location>
        <begin position="91"/>
        <end position="111"/>
    </location>
</feature>
<accession>A0A6B1DW49</accession>
<dbReference type="EC" id="2.5.1.141" evidence="3 14"/>
<dbReference type="InterPro" id="IPR006369">
    <property type="entry name" value="Protohaem_IX_farnesylTrfase"/>
</dbReference>
<comment type="caution">
    <text evidence="15">The sequence shown here is derived from an EMBL/GenBank/DDBJ whole genome shotgun (WGS) entry which is preliminary data.</text>
</comment>
<evidence type="ECO:0000256" key="10">
    <source>
        <dbReference type="ARBA" id="ARBA00030253"/>
    </source>
</evidence>